<protein>
    <recommendedName>
        <fullName evidence="8">CUB domain-containing protein</fullName>
    </recommendedName>
</protein>
<dbReference type="InterPro" id="IPR035914">
    <property type="entry name" value="Sperma_CUB_dom_sf"/>
</dbReference>
<dbReference type="PANTHER" id="PTHR46513">
    <property type="entry name" value="VITELLOGENIN RECEPTOR-LIKE PROTEIN-RELATED-RELATED"/>
    <property type="match status" value="1"/>
</dbReference>
<comment type="caution">
    <text evidence="6">Lacks conserved residue(s) required for the propagation of feature annotation.</text>
</comment>
<dbReference type="Gene3D" id="2.120.10.30">
    <property type="entry name" value="TolB, C-terminal domain"/>
    <property type="match status" value="1"/>
</dbReference>
<evidence type="ECO:0000256" key="6">
    <source>
        <dbReference type="PROSITE-ProRule" id="PRU00059"/>
    </source>
</evidence>
<name>A0AAN9FZY3_9CAEN</name>
<evidence type="ECO:0000256" key="7">
    <source>
        <dbReference type="PROSITE-ProRule" id="PRU00461"/>
    </source>
</evidence>
<dbReference type="InterPro" id="IPR011042">
    <property type="entry name" value="6-blade_b-propeller_TolB-like"/>
</dbReference>
<dbReference type="PROSITE" id="PS01180">
    <property type="entry name" value="CUB"/>
    <property type="match status" value="1"/>
</dbReference>
<keyword evidence="3" id="KW-0677">Repeat</keyword>
<evidence type="ECO:0000256" key="4">
    <source>
        <dbReference type="ARBA" id="ARBA00023157"/>
    </source>
</evidence>
<dbReference type="InterPro" id="IPR000033">
    <property type="entry name" value="LDLR_classB_rpt"/>
</dbReference>
<dbReference type="PROSITE" id="PS51120">
    <property type="entry name" value="LDLRB"/>
    <property type="match status" value="2"/>
</dbReference>
<dbReference type="Pfam" id="PF00058">
    <property type="entry name" value="Ldl_recept_b"/>
    <property type="match status" value="1"/>
</dbReference>
<dbReference type="CDD" id="cd00041">
    <property type="entry name" value="CUB"/>
    <property type="match status" value="1"/>
</dbReference>
<dbReference type="SUPFAM" id="SSF63825">
    <property type="entry name" value="YWTD domain"/>
    <property type="match status" value="1"/>
</dbReference>
<keyword evidence="1" id="KW-0245">EGF-like domain</keyword>
<sequence length="443" mass="49987">MILLAGCDHNYTALSGTIQPPDVPSWYSGGIACTYVITAPKGYRITLNVTFMSSYSSYACLEVRDGGDESAPMFNTFCTYYGLPYEQRSFGNKLWVRYTKRFSWDPWYYSANTRTSNGSIATYTSEKTDDYFLLVAASPRSYYSSSSSSSSHAIYRVDPDTAAYYRIPMNRTLYNPMAIDYDPVEEKIYWTEKGTIVNRIRSSSLNGRNIATILSANTVNAEAVLDGIAVDPLSRLMFYTDAGNKEIVMLTMSSPRKRKIVASSGVDKPRAVVLDPTNGVVYWTDWGTPAKIERANYDGSERTTVINSNLNYTNGLAIDVPHNKLYWVDAGTDLVESSNLDGNGRTVLYEGLSYRNFFGLALFQNSLYITDQGYRRYDSYSYYSRMNYLLELPLGRNDLNVSQILSMSQTLNDIHAYHEKTLASGNQESWNIRQQCTTHLVVL</sequence>
<proteinExistence type="predicted"/>
<feature type="repeat" description="LDL-receptor class B" evidence="7">
    <location>
        <begin position="279"/>
        <end position="322"/>
    </location>
</feature>
<reference evidence="9 10" key="1">
    <citation type="submission" date="2024-02" db="EMBL/GenBank/DDBJ databases">
        <title>Chromosome-scale genome assembly of the rough periwinkle Littorina saxatilis.</title>
        <authorList>
            <person name="De Jode A."/>
            <person name="Faria R."/>
            <person name="Formenti G."/>
            <person name="Sims Y."/>
            <person name="Smith T.P."/>
            <person name="Tracey A."/>
            <person name="Wood J.M.D."/>
            <person name="Zagrodzka Z.B."/>
            <person name="Johannesson K."/>
            <person name="Butlin R.K."/>
            <person name="Leder E.H."/>
        </authorList>
    </citation>
    <scope>NUCLEOTIDE SEQUENCE [LARGE SCALE GENOMIC DNA]</scope>
    <source>
        <strain evidence="9">Snail1</strain>
        <tissue evidence="9">Muscle</tissue>
    </source>
</reference>
<dbReference type="EMBL" id="JBAMIC010003122">
    <property type="protein sequence ID" value="KAK7089060.1"/>
    <property type="molecule type" value="Genomic_DNA"/>
</dbReference>
<dbReference type="FunFam" id="2.120.10.30:FF:000241">
    <property type="entry name" value="Low-density lipoprotein receptor-related protein 6"/>
    <property type="match status" value="1"/>
</dbReference>
<evidence type="ECO:0000256" key="1">
    <source>
        <dbReference type="ARBA" id="ARBA00022536"/>
    </source>
</evidence>
<evidence type="ECO:0000313" key="9">
    <source>
        <dbReference type="EMBL" id="KAK7089060.1"/>
    </source>
</evidence>
<evidence type="ECO:0000259" key="8">
    <source>
        <dbReference type="PROSITE" id="PS01180"/>
    </source>
</evidence>
<evidence type="ECO:0000256" key="5">
    <source>
        <dbReference type="ARBA" id="ARBA00023180"/>
    </source>
</evidence>
<feature type="repeat" description="LDL-receptor class B" evidence="7">
    <location>
        <begin position="323"/>
        <end position="366"/>
    </location>
</feature>
<dbReference type="InterPro" id="IPR050778">
    <property type="entry name" value="Cueball_EGF_LRP_Nidogen"/>
</dbReference>
<evidence type="ECO:0000256" key="3">
    <source>
        <dbReference type="ARBA" id="ARBA00022737"/>
    </source>
</evidence>
<accession>A0AAN9FZY3</accession>
<keyword evidence="10" id="KW-1185">Reference proteome</keyword>
<dbReference type="Pfam" id="PF00431">
    <property type="entry name" value="CUB"/>
    <property type="match status" value="1"/>
</dbReference>
<dbReference type="InterPro" id="IPR000859">
    <property type="entry name" value="CUB_dom"/>
</dbReference>
<dbReference type="SMART" id="SM00135">
    <property type="entry name" value="LY"/>
    <property type="match status" value="4"/>
</dbReference>
<keyword evidence="5" id="KW-0325">Glycoprotein</keyword>
<organism evidence="9 10">
    <name type="scientific">Littorina saxatilis</name>
    <dbReference type="NCBI Taxonomy" id="31220"/>
    <lineage>
        <taxon>Eukaryota</taxon>
        <taxon>Metazoa</taxon>
        <taxon>Spiralia</taxon>
        <taxon>Lophotrochozoa</taxon>
        <taxon>Mollusca</taxon>
        <taxon>Gastropoda</taxon>
        <taxon>Caenogastropoda</taxon>
        <taxon>Littorinimorpha</taxon>
        <taxon>Littorinoidea</taxon>
        <taxon>Littorinidae</taxon>
        <taxon>Littorina</taxon>
    </lineage>
</organism>
<dbReference type="Gene3D" id="2.60.120.290">
    <property type="entry name" value="Spermadhesin, CUB domain"/>
    <property type="match status" value="1"/>
</dbReference>
<gene>
    <name evidence="9" type="ORF">V1264_024373</name>
</gene>
<keyword evidence="4" id="KW-1015">Disulfide bond</keyword>
<comment type="caution">
    <text evidence="9">The sequence shown here is derived from an EMBL/GenBank/DDBJ whole genome shotgun (WGS) entry which is preliminary data.</text>
</comment>
<evidence type="ECO:0000256" key="2">
    <source>
        <dbReference type="ARBA" id="ARBA00022729"/>
    </source>
</evidence>
<dbReference type="SUPFAM" id="SSF49854">
    <property type="entry name" value="Spermadhesin, CUB domain"/>
    <property type="match status" value="1"/>
</dbReference>
<dbReference type="SMART" id="SM00042">
    <property type="entry name" value="CUB"/>
    <property type="match status" value="1"/>
</dbReference>
<dbReference type="Proteomes" id="UP001374579">
    <property type="component" value="Unassembled WGS sequence"/>
</dbReference>
<dbReference type="AlphaFoldDB" id="A0AAN9FZY3"/>
<feature type="domain" description="CUB" evidence="8">
    <location>
        <begin position="7"/>
        <end position="126"/>
    </location>
</feature>
<evidence type="ECO:0000313" key="10">
    <source>
        <dbReference type="Proteomes" id="UP001374579"/>
    </source>
</evidence>
<keyword evidence="2" id="KW-0732">Signal</keyword>